<keyword evidence="3" id="KW-0274">FAD</keyword>
<proteinExistence type="predicted"/>
<feature type="non-terminal residue" evidence="6">
    <location>
        <position position="230"/>
    </location>
</feature>
<organism evidence="6">
    <name type="scientific">marine metagenome</name>
    <dbReference type="NCBI Taxonomy" id="408172"/>
    <lineage>
        <taxon>unclassified sequences</taxon>
        <taxon>metagenomes</taxon>
        <taxon>ecological metagenomes</taxon>
    </lineage>
</organism>
<sequence length="230" mass="24369">GHQPEGGGEEVVNVLDGHRSHKQVDLVLNARVDGLIQDEDGGIRGVKIGRDEATCGAVVMATGGFGANAEMIEKYYPDAAASGDWRWYIGTEGAQGDGISLGESVGATIDGHNRGLLLVTPGFSHDLEVLLPGWLILVNSQGRRFANESAPYTVLGGLIQKEGGSAWAIFDEAAREDARPNPMSQAYWVDDVLARKAEEGRIQKADSLAQLAAQISVEADALAGTVARYN</sequence>
<evidence type="ECO:0000256" key="3">
    <source>
        <dbReference type="ARBA" id="ARBA00022827"/>
    </source>
</evidence>
<evidence type="ECO:0000259" key="5">
    <source>
        <dbReference type="Pfam" id="PF00890"/>
    </source>
</evidence>
<evidence type="ECO:0000256" key="4">
    <source>
        <dbReference type="ARBA" id="ARBA00023002"/>
    </source>
</evidence>
<evidence type="ECO:0000256" key="2">
    <source>
        <dbReference type="ARBA" id="ARBA00022630"/>
    </source>
</evidence>
<feature type="domain" description="FAD-dependent oxidoreductase 2 FAD-binding" evidence="5">
    <location>
        <begin position="7"/>
        <end position="228"/>
    </location>
</feature>
<evidence type="ECO:0000313" key="6">
    <source>
        <dbReference type="EMBL" id="SVE57627.1"/>
    </source>
</evidence>
<dbReference type="InterPro" id="IPR027477">
    <property type="entry name" value="Succ_DH/fumarate_Rdtase_cat_sf"/>
</dbReference>
<protein>
    <recommendedName>
        <fullName evidence="5">FAD-dependent oxidoreductase 2 FAD-binding domain-containing protein</fullName>
    </recommendedName>
</protein>
<dbReference type="Gene3D" id="3.50.50.60">
    <property type="entry name" value="FAD/NAD(P)-binding domain"/>
    <property type="match status" value="1"/>
</dbReference>
<dbReference type="InterPro" id="IPR036188">
    <property type="entry name" value="FAD/NAD-bd_sf"/>
</dbReference>
<dbReference type="SUPFAM" id="SSF51905">
    <property type="entry name" value="FAD/NAD(P)-binding domain"/>
    <property type="match status" value="1"/>
</dbReference>
<reference evidence="6" key="1">
    <citation type="submission" date="2018-05" db="EMBL/GenBank/DDBJ databases">
        <authorList>
            <person name="Lanie J.A."/>
            <person name="Ng W.-L."/>
            <person name="Kazmierczak K.M."/>
            <person name="Andrzejewski T.M."/>
            <person name="Davidsen T.M."/>
            <person name="Wayne K.J."/>
            <person name="Tettelin H."/>
            <person name="Glass J.I."/>
            <person name="Rusch D."/>
            <person name="Podicherti R."/>
            <person name="Tsui H.-C.T."/>
            <person name="Winkler M.E."/>
        </authorList>
    </citation>
    <scope>NUCLEOTIDE SEQUENCE</scope>
</reference>
<dbReference type="PANTHER" id="PTHR43400">
    <property type="entry name" value="FUMARATE REDUCTASE"/>
    <property type="match status" value="1"/>
</dbReference>
<dbReference type="Pfam" id="PF00890">
    <property type="entry name" value="FAD_binding_2"/>
    <property type="match status" value="1"/>
</dbReference>
<dbReference type="GO" id="GO:0016491">
    <property type="term" value="F:oxidoreductase activity"/>
    <property type="evidence" value="ECO:0007669"/>
    <property type="project" value="UniProtKB-KW"/>
</dbReference>
<dbReference type="AlphaFoldDB" id="A0A383EL95"/>
<name>A0A383EL95_9ZZZZ</name>
<keyword evidence="2" id="KW-0285">Flavoprotein</keyword>
<gene>
    <name evidence="6" type="ORF">METZ01_LOCUS510481</name>
</gene>
<comment type="cofactor">
    <cofactor evidence="1">
        <name>FAD</name>
        <dbReference type="ChEBI" id="CHEBI:57692"/>
    </cofactor>
</comment>
<feature type="non-terminal residue" evidence="6">
    <location>
        <position position="1"/>
    </location>
</feature>
<dbReference type="Gene3D" id="3.90.700.10">
    <property type="entry name" value="Succinate dehydrogenase/fumarate reductase flavoprotein, catalytic domain"/>
    <property type="match status" value="1"/>
</dbReference>
<dbReference type="InterPro" id="IPR050315">
    <property type="entry name" value="FAD-oxidoreductase_2"/>
</dbReference>
<accession>A0A383EL95</accession>
<keyword evidence="4" id="KW-0560">Oxidoreductase</keyword>
<dbReference type="InterPro" id="IPR003953">
    <property type="entry name" value="FAD-dep_OxRdtase_2_FAD-bd"/>
</dbReference>
<dbReference type="SUPFAM" id="SSF56425">
    <property type="entry name" value="Succinate dehydrogenase/fumarate reductase flavoprotein, catalytic domain"/>
    <property type="match status" value="1"/>
</dbReference>
<evidence type="ECO:0000256" key="1">
    <source>
        <dbReference type="ARBA" id="ARBA00001974"/>
    </source>
</evidence>
<dbReference type="EMBL" id="UINC01226936">
    <property type="protein sequence ID" value="SVE57627.1"/>
    <property type="molecule type" value="Genomic_DNA"/>
</dbReference>
<dbReference type="GO" id="GO:0008202">
    <property type="term" value="P:steroid metabolic process"/>
    <property type="evidence" value="ECO:0007669"/>
    <property type="project" value="UniProtKB-ARBA"/>
</dbReference>
<dbReference type="PANTHER" id="PTHR43400:SF10">
    <property type="entry name" value="3-OXOSTEROID 1-DEHYDROGENASE"/>
    <property type="match status" value="1"/>
</dbReference>